<keyword evidence="2" id="KW-0479">Metal-binding</keyword>
<keyword evidence="1" id="KW-0645">Protease</keyword>
<evidence type="ECO:0000313" key="6">
    <source>
        <dbReference type="Proteomes" id="UP001368500"/>
    </source>
</evidence>
<evidence type="ECO:0000256" key="3">
    <source>
        <dbReference type="ARBA" id="ARBA00022801"/>
    </source>
</evidence>
<accession>A0ABU9BH37</accession>
<keyword evidence="6" id="KW-1185">Reference proteome</keyword>
<dbReference type="Gene3D" id="3.30.70.360">
    <property type="match status" value="1"/>
</dbReference>
<dbReference type="NCBIfam" id="NF005478">
    <property type="entry name" value="PRK07079.1"/>
    <property type="match status" value="1"/>
</dbReference>
<dbReference type="Pfam" id="PF01546">
    <property type="entry name" value="Peptidase_M20"/>
    <property type="match status" value="1"/>
</dbReference>
<dbReference type="EMBL" id="JBBUTF010000032">
    <property type="protein sequence ID" value="MEK8028848.1"/>
    <property type="molecule type" value="Genomic_DNA"/>
</dbReference>
<name>A0ABU9BH37_9BURK</name>
<dbReference type="InterPro" id="IPR051458">
    <property type="entry name" value="Cyt/Met_Dipeptidase"/>
</dbReference>
<dbReference type="InterPro" id="IPR002933">
    <property type="entry name" value="Peptidase_M20"/>
</dbReference>
<evidence type="ECO:0000313" key="5">
    <source>
        <dbReference type="EMBL" id="MEK8028848.1"/>
    </source>
</evidence>
<evidence type="ECO:0000256" key="1">
    <source>
        <dbReference type="ARBA" id="ARBA00022670"/>
    </source>
</evidence>
<gene>
    <name evidence="5" type="ORF">AACH11_23055</name>
</gene>
<evidence type="ECO:0000259" key="4">
    <source>
        <dbReference type="Pfam" id="PF07687"/>
    </source>
</evidence>
<dbReference type="Pfam" id="PF07687">
    <property type="entry name" value="M20_dimer"/>
    <property type="match status" value="1"/>
</dbReference>
<reference evidence="5 6" key="1">
    <citation type="submission" date="2024-04" db="EMBL/GenBank/DDBJ databases">
        <title>Novel species of the genus Ideonella isolated from streams.</title>
        <authorList>
            <person name="Lu H."/>
        </authorList>
    </citation>
    <scope>NUCLEOTIDE SEQUENCE [LARGE SCALE GENOMIC DNA]</scope>
    <source>
        <strain evidence="5 6">BYS139W</strain>
    </source>
</reference>
<comment type="caution">
    <text evidence="5">The sequence shown here is derived from an EMBL/GenBank/DDBJ whole genome shotgun (WGS) entry which is preliminary data.</text>
</comment>
<dbReference type="RefSeq" id="WP_341376636.1">
    <property type="nucleotide sequence ID" value="NZ_JBBUTF010000032.1"/>
</dbReference>
<dbReference type="InterPro" id="IPR011650">
    <property type="entry name" value="Peptidase_M20_dimer"/>
</dbReference>
<feature type="domain" description="Peptidase M20 dimerisation" evidence="4">
    <location>
        <begin position="211"/>
        <end position="360"/>
    </location>
</feature>
<proteinExistence type="predicted"/>
<dbReference type="PANTHER" id="PTHR43270">
    <property type="entry name" value="BETA-ALA-HIS DIPEPTIDASE"/>
    <property type="match status" value="1"/>
</dbReference>
<protein>
    <submittedName>
        <fullName evidence="5">M20 family metallopeptidase</fullName>
    </submittedName>
</protein>
<dbReference type="PANTHER" id="PTHR43270:SF12">
    <property type="entry name" value="SUCCINYL-DIAMINOPIMELATE DESUCCINYLASE"/>
    <property type="match status" value="1"/>
</dbReference>
<keyword evidence="3" id="KW-0378">Hydrolase</keyword>
<sequence>MNRTRLLLQAAAAMDDGRFESTLARRIACRTESDGADANPPALIAYLDEELRPALQALGFDCTTVANPSGRGGPMLIARRIEDAARPTVLCYGHGDVVSGQDGRWGAGRSPWQLSRVNGADGQERWYGRGTADNKGQHTVALLALEAALAARDGRLGYNITWLFETGEEAGSPGLRAVCERERDGLLRADLLVACDGPRVQAERPTLFLGARGAVNLTLRCSRRPQAFHSGNWGGVLANPAVRLGAAIGTLVDARGRIQVPGLTPPAPSPTIRAALAEVPVGGGPDDPALDADWGEPGLSAAERLYAWNTLEVLALGAGNPQRPVNAIPAEAVATLQLRFVVGTDWQRVDQHVRDHLHHAGFDDVTVERGMSCAATRLDIGHPWVDWAAASVEGSCGQRPVLLPNLAGSLPNDLFADVLGLPTLWLPHSYPACAQHAPDEHLLPTIAREGLRIMAGLWWDLGEPGAPWAAAAGAHPAATGPRAG</sequence>
<dbReference type="Gene3D" id="3.40.630.10">
    <property type="entry name" value="Zn peptidases"/>
    <property type="match status" value="1"/>
</dbReference>
<dbReference type="Proteomes" id="UP001368500">
    <property type="component" value="Unassembled WGS sequence"/>
</dbReference>
<evidence type="ECO:0000256" key="2">
    <source>
        <dbReference type="ARBA" id="ARBA00022723"/>
    </source>
</evidence>
<dbReference type="SUPFAM" id="SSF53187">
    <property type="entry name" value="Zn-dependent exopeptidases"/>
    <property type="match status" value="1"/>
</dbReference>
<organism evidence="5 6">
    <name type="scientific">Pseudaquabacterium rugosum</name>
    <dbReference type="NCBI Taxonomy" id="2984194"/>
    <lineage>
        <taxon>Bacteria</taxon>
        <taxon>Pseudomonadati</taxon>
        <taxon>Pseudomonadota</taxon>
        <taxon>Betaproteobacteria</taxon>
        <taxon>Burkholderiales</taxon>
        <taxon>Sphaerotilaceae</taxon>
        <taxon>Pseudaquabacterium</taxon>
    </lineage>
</organism>